<dbReference type="EMBL" id="AYXG01000106">
    <property type="protein sequence ID" value="EWC61547.1"/>
    <property type="molecule type" value="Genomic_DNA"/>
</dbReference>
<feature type="region of interest" description="Disordered" evidence="1">
    <location>
        <begin position="15"/>
        <end position="38"/>
    </location>
</feature>
<reference evidence="2 3" key="1">
    <citation type="journal article" date="2014" name="Genome Announc.">
        <title>Draft Genome Sequence of the Antitrypanosomally Active Sponge-Associated Bacterium Actinokineospora sp. Strain EG49.</title>
        <authorList>
            <person name="Harjes J."/>
            <person name="Ryu T."/>
            <person name="Abdelmohsen U.R."/>
            <person name="Moitinho-Silva L."/>
            <person name="Horn H."/>
            <person name="Ravasi T."/>
            <person name="Hentschel U."/>
        </authorList>
    </citation>
    <scope>NUCLEOTIDE SEQUENCE [LARGE SCALE GENOMIC DNA]</scope>
    <source>
        <strain evidence="2 3">EG49</strain>
    </source>
</reference>
<proteinExistence type="predicted"/>
<name>W7IXH2_9PSEU</name>
<sequence>MPHLRAVVPSAAAACPPAAPAAGGSPDRVVVSQHGSKA</sequence>
<accession>A0A8E2WW57</accession>
<accession>W7IXH2</accession>
<protein>
    <submittedName>
        <fullName evidence="2">Uncharacterized protein</fullName>
    </submittedName>
</protein>
<comment type="caution">
    <text evidence="2">The sequence shown here is derived from an EMBL/GenBank/DDBJ whole genome shotgun (WGS) entry which is preliminary data.</text>
</comment>
<dbReference type="Proteomes" id="UP000019277">
    <property type="component" value="Unassembled WGS sequence"/>
</dbReference>
<evidence type="ECO:0000313" key="3">
    <source>
        <dbReference type="Proteomes" id="UP000019277"/>
    </source>
</evidence>
<gene>
    <name evidence="2" type="ORF">UO65_3150</name>
</gene>
<feature type="compositionally biased region" description="Low complexity" evidence="1">
    <location>
        <begin position="15"/>
        <end position="26"/>
    </location>
</feature>
<evidence type="ECO:0000256" key="1">
    <source>
        <dbReference type="SAM" id="MobiDB-lite"/>
    </source>
</evidence>
<evidence type="ECO:0000313" key="2">
    <source>
        <dbReference type="EMBL" id="EWC61547.1"/>
    </source>
</evidence>
<organism evidence="2 3">
    <name type="scientific">Actinokineospora spheciospongiae</name>
    <dbReference type="NCBI Taxonomy" id="909613"/>
    <lineage>
        <taxon>Bacteria</taxon>
        <taxon>Bacillati</taxon>
        <taxon>Actinomycetota</taxon>
        <taxon>Actinomycetes</taxon>
        <taxon>Pseudonocardiales</taxon>
        <taxon>Pseudonocardiaceae</taxon>
        <taxon>Actinokineospora</taxon>
    </lineage>
</organism>
<keyword evidence="3" id="KW-1185">Reference proteome</keyword>
<dbReference type="AlphaFoldDB" id="W7IXH2"/>